<evidence type="ECO:0000313" key="2">
    <source>
        <dbReference type="Proteomes" id="UP000016930"/>
    </source>
</evidence>
<name>M2P9S9_CERS8</name>
<keyword evidence="2" id="KW-1185">Reference proteome</keyword>
<dbReference type="Proteomes" id="UP000016930">
    <property type="component" value="Unassembled WGS sequence"/>
</dbReference>
<protein>
    <submittedName>
        <fullName evidence="1">Uncharacterized protein</fullName>
    </submittedName>
</protein>
<accession>M2P9S9</accession>
<evidence type="ECO:0000313" key="1">
    <source>
        <dbReference type="EMBL" id="EMD32224.1"/>
    </source>
</evidence>
<sequence>MCGAHDCLCLIDFSSRCLANFGLQVGAGDVSALDAPSLRLLQTGSPLLAEDLATTPKCLFLRRPGHPAGPSCNPVPLLLRTDRFPEPGAMSLSHSLISMLFENGRPPSGVSTLEFAARVAMTWAYSGASTAPGRNIQVSGTGTGPSDIAPLPISIMQIRKLPQYLLLPARTRFR</sequence>
<dbReference type="AlphaFoldDB" id="M2P9S9"/>
<dbReference type="HOGENOM" id="CLU_1539827_0_0_1"/>
<organism evidence="1 2">
    <name type="scientific">Ceriporiopsis subvermispora (strain B)</name>
    <name type="common">White-rot fungus</name>
    <name type="synonym">Gelatoporia subvermispora</name>
    <dbReference type="NCBI Taxonomy" id="914234"/>
    <lineage>
        <taxon>Eukaryota</taxon>
        <taxon>Fungi</taxon>
        <taxon>Dikarya</taxon>
        <taxon>Basidiomycota</taxon>
        <taxon>Agaricomycotina</taxon>
        <taxon>Agaricomycetes</taxon>
        <taxon>Polyporales</taxon>
        <taxon>Gelatoporiaceae</taxon>
        <taxon>Gelatoporia</taxon>
    </lineage>
</organism>
<reference evidence="1 2" key="1">
    <citation type="journal article" date="2012" name="Proc. Natl. Acad. Sci. U.S.A.">
        <title>Comparative genomics of Ceriporiopsis subvermispora and Phanerochaete chrysosporium provide insight into selective ligninolysis.</title>
        <authorList>
            <person name="Fernandez-Fueyo E."/>
            <person name="Ruiz-Duenas F.J."/>
            <person name="Ferreira P."/>
            <person name="Floudas D."/>
            <person name="Hibbett D.S."/>
            <person name="Canessa P."/>
            <person name="Larrondo L.F."/>
            <person name="James T.Y."/>
            <person name="Seelenfreund D."/>
            <person name="Lobos S."/>
            <person name="Polanco R."/>
            <person name="Tello M."/>
            <person name="Honda Y."/>
            <person name="Watanabe T."/>
            <person name="Watanabe T."/>
            <person name="Ryu J.S."/>
            <person name="Kubicek C.P."/>
            <person name="Schmoll M."/>
            <person name="Gaskell J."/>
            <person name="Hammel K.E."/>
            <person name="St John F.J."/>
            <person name="Vanden Wymelenberg A."/>
            <person name="Sabat G."/>
            <person name="Splinter BonDurant S."/>
            <person name="Syed K."/>
            <person name="Yadav J.S."/>
            <person name="Doddapaneni H."/>
            <person name="Subramanian V."/>
            <person name="Lavin J.L."/>
            <person name="Oguiza J.A."/>
            <person name="Perez G."/>
            <person name="Pisabarro A.G."/>
            <person name="Ramirez L."/>
            <person name="Santoyo F."/>
            <person name="Master E."/>
            <person name="Coutinho P.M."/>
            <person name="Henrissat B."/>
            <person name="Lombard V."/>
            <person name="Magnuson J.K."/>
            <person name="Kuees U."/>
            <person name="Hori C."/>
            <person name="Igarashi K."/>
            <person name="Samejima M."/>
            <person name="Held B.W."/>
            <person name="Barry K.W."/>
            <person name="LaButti K.M."/>
            <person name="Lapidus A."/>
            <person name="Lindquist E.A."/>
            <person name="Lucas S.M."/>
            <person name="Riley R."/>
            <person name="Salamov A.A."/>
            <person name="Hoffmeister D."/>
            <person name="Schwenk D."/>
            <person name="Hadar Y."/>
            <person name="Yarden O."/>
            <person name="de Vries R.P."/>
            <person name="Wiebenga A."/>
            <person name="Stenlid J."/>
            <person name="Eastwood D."/>
            <person name="Grigoriev I.V."/>
            <person name="Berka R.M."/>
            <person name="Blanchette R.A."/>
            <person name="Kersten P."/>
            <person name="Martinez A.T."/>
            <person name="Vicuna R."/>
            <person name="Cullen D."/>
        </authorList>
    </citation>
    <scope>NUCLEOTIDE SEQUENCE [LARGE SCALE GENOMIC DNA]</scope>
    <source>
        <strain evidence="1 2">B</strain>
    </source>
</reference>
<gene>
    <name evidence="1" type="ORF">CERSUDRAFT_118855</name>
</gene>
<proteinExistence type="predicted"/>
<dbReference type="EMBL" id="KB445812">
    <property type="protein sequence ID" value="EMD32224.1"/>
    <property type="molecule type" value="Genomic_DNA"/>
</dbReference>